<dbReference type="CDD" id="cd00317">
    <property type="entry name" value="cyclophilin"/>
    <property type="match status" value="1"/>
</dbReference>
<dbReference type="InterPro" id="IPR029000">
    <property type="entry name" value="Cyclophilin-like_dom_sf"/>
</dbReference>
<evidence type="ECO:0000256" key="4">
    <source>
        <dbReference type="RuleBase" id="RU363019"/>
    </source>
</evidence>
<dbReference type="SUPFAM" id="SSF50891">
    <property type="entry name" value="Cyclophilin-like"/>
    <property type="match status" value="1"/>
</dbReference>
<keyword evidence="8" id="KW-1185">Reference proteome</keyword>
<keyword evidence="2 4" id="KW-0697">Rotamase</keyword>
<evidence type="ECO:0000313" key="7">
    <source>
        <dbReference type="EMBL" id="KAA9333654.1"/>
    </source>
</evidence>
<comment type="similarity">
    <text evidence="1 4">Belongs to the cyclophilin-type PPIase family.</text>
</comment>
<evidence type="ECO:0000313" key="8">
    <source>
        <dbReference type="Proteomes" id="UP000326570"/>
    </source>
</evidence>
<dbReference type="InterPro" id="IPR020892">
    <property type="entry name" value="Cyclophilin-type_PPIase_CS"/>
</dbReference>
<dbReference type="EMBL" id="VTWT01000005">
    <property type="protein sequence ID" value="KAA9333654.1"/>
    <property type="molecule type" value="Genomic_DNA"/>
</dbReference>
<evidence type="ECO:0000256" key="5">
    <source>
        <dbReference type="SAM" id="MobiDB-lite"/>
    </source>
</evidence>
<feature type="region of interest" description="Disordered" evidence="5">
    <location>
        <begin position="85"/>
        <end position="107"/>
    </location>
</feature>
<dbReference type="PANTHER" id="PTHR45625">
    <property type="entry name" value="PEPTIDYL-PROLYL CIS-TRANS ISOMERASE-RELATED"/>
    <property type="match status" value="1"/>
</dbReference>
<name>A0A5N1IUC1_9BACT</name>
<dbReference type="Gene3D" id="2.40.100.10">
    <property type="entry name" value="Cyclophilin-like"/>
    <property type="match status" value="1"/>
</dbReference>
<keyword evidence="3 4" id="KW-0413">Isomerase</keyword>
<dbReference type="GO" id="GO:0003755">
    <property type="term" value="F:peptidyl-prolyl cis-trans isomerase activity"/>
    <property type="evidence" value="ECO:0007669"/>
    <property type="project" value="UniProtKB-UniRule"/>
</dbReference>
<dbReference type="AlphaFoldDB" id="A0A5N1IUC1"/>
<evidence type="ECO:0000259" key="6">
    <source>
        <dbReference type="PROSITE" id="PS50072"/>
    </source>
</evidence>
<feature type="chain" id="PRO_5025095102" description="Peptidyl-prolyl cis-trans isomerase" evidence="4">
    <location>
        <begin position="24"/>
        <end position="229"/>
    </location>
</feature>
<organism evidence="7 8">
    <name type="scientific">Adhaeribacter soli</name>
    <dbReference type="NCBI Taxonomy" id="2607655"/>
    <lineage>
        <taxon>Bacteria</taxon>
        <taxon>Pseudomonadati</taxon>
        <taxon>Bacteroidota</taxon>
        <taxon>Cytophagia</taxon>
        <taxon>Cytophagales</taxon>
        <taxon>Hymenobacteraceae</taxon>
        <taxon>Adhaeribacter</taxon>
    </lineage>
</organism>
<proteinExistence type="inferred from homology"/>
<comment type="catalytic activity">
    <reaction evidence="4">
        <text>[protein]-peptidylproline (omega=180) = [protein]-peptidylproline (omega=0)</text>
        <dbReference type="Rhea" id="RHEA:16237"/>
        <dbReference type="Rhea" id="RHEA-COMP:10747"/>
        <dbReference type="Rhea" id="RHEA-COMP:10748"/>
        <dbReference type="ChEBI" id="CHEBI:83833"/>
        <dbReference type="ChEBI" id="CHEBI:83834"/>
        <dbReference type="EC" id="5.2.1.8"/>
    </reaction>
</comment>
<keyword evidence="4" id="KW-0732">Signal</keyword>
<gene>
    <name evidence="7" type="ORF">F0P94_10420</name>
</gene>
<evidence type="ECO:0000256" key="3">
    <source>
        <dbReference type="ARBA" id="ARBA00023235"/>
    </source>
</evidence>
<comment type="function">
    <text evidence="4">PPIases accelerate the folding of proteins. It catalyzes the cis-trans isomerization of proline imidic peptide bonds in oligopeptides.</text>
</comment>
<dbReference type="InterPro" id="IPR044666">
    <property type="entry name" value="Cyclophilin_A-like"/>
</dbReference>
<dbReference type="EC" id="5.2.1.8" evidence="4"/>
<accession>A0A5N1IUC1</accession>
<dbReference type="PROSITE" id="PS00170">
    <property type="entry name" value="CSA_PPIASE_1"/>
    <property type="match status" value="1"/>
</dbReference>
<protein>
    <recommendedName>
        <fullName evidence="4">Peptidyl-prolyl cis-trans isomerase</fullName>
        <shortName evidence="4">PPIase</shortName>
        <ecNumber evidence="4">5.2.1.8</ecNumber>
    </recommendedName>
</protein>
<dbReference type="InterPro" id="IPR002130">
    <property type="entry name" value="Cyclophilin-type_PPIase_dom"/>
</dbReference>
<feature type="domain" description="PPIase cyclophilin-type" evidence="6">
    <location>
        <begin position="34"/>
        <end position="189"/>
    </location>
</feature>
<reference evidence="7 8" key="1">
    <citation type="submission" date="2019-09" db="EMBL/GenBank/DDBJ databases">
        <title>Genome sequence of Adhaeribacter sp. M2.</title>
        <authorList>
            <person name="Srinivasan S."/>
        </authorList>
    </citation>
    <scope>NUCLEOTIDE SEQUENCE [LARGE SCALE GENOMIC DNA]</scope>
    <source>
        <strain evidence="7 8">M2</strain>
    </source>
</reference>
<dbReference type="Pfam" id="PF00160">
    <property type="entry name" value="Pro_isomerase"/>
    <property type="match status" value="1"/>
</dbReference>
<comment type="caution">
    <text evidence="7">The sequence shown here is derived from an EMBL/GenBank/DDBJ whole genome shotgun (WGS) entry which is preliminary data.</text>
</comment>
<dbReference type="PROSITE" id="PS50072">
    <property type="entry name" value="CSA_PPIASE_2"/>
    <property type="match status" value="1"/>
</dbReference>
<feature type="signal peptide" evidence="4">
    <location>
        <begin position="1"/>
        <end position="23"/>
    </location>
</feature>
<sequence>MSVFKRFTLPFLLVLLVVSSAFAQKKKKPSKKDDVVTITTPQGEIKLILFDQTPLHKANFLKLAKEGYFNGTTFHRVIENFMIQGGDPNSKNDSPNDDGAGGPGYTIPAEFNPELKHVKGAVAAARTENPKKESSGSQFYIVQNELGTHFLDGNYTVFGQTISGLEVVDAIAKQPKDYRDRPLTDVKMTVKVETMKKKDITKKYGYQYPEMAKKEKKVKEAKVKEKVKS</sequence>
<evidence type="ECO:0000256" key="2">
    <source>
        <dbReference type="ARBA" id="ARBA00023110"/>
    </source>
</evidence>
<dbReference type="PANTHER" id="PTHR45625:SF4">
    <property type="entry name" value="PEPTIDYLPROLYL ISOMERASE DOMAIN AND WD REPEAT-CONTAINING PROTEIN 1"/>
    <property type="match status" value="1"/>
</dbReference>
<dbReference type="RefSeq" id="WP_150903820.1">
    <property type="nucleotide sequence ID" value="NZ_VTWT01000005.1"/>
</dbReference>
<dbReference type="GO" id="GO:0006457">
    <property type="term" value="P:protein folding"/>
    <property type="evidence" value="ECO:0007669"/>
    <property type="project" value="InterPro"/>
</dbReference>
<evidence type="ECO:0000256" key="1">
    <source>
        <dbReference type="ARBA" id="ARBA00007365"/>
    </source>
</evidence>
<dbReference type="Proteomes" id="UP000326570">
    <property type="component" value="Unassembled WGS sequence"/>
</dbReference>
<dbReference type="PRINTS" id="PR00153">
    <property type="entry name" value="CSAPPISMRASE"/>
</dbReference>